<evidence type="ECO:0000313" key="2">
    <source>
        <dbReference type="Proteomes" id="UP000199408"/>
    </source>
</evidence>
<dbReference type="AlphaFoldDB" id="A0A1C5JE74"/>
<dbReference type="STRING" id="47864.GA0070560_1287"/>
<dbReference type="RefSeq" id="WP_245675706.1">
    <property type="nucleotide sequence ID" value="NZ_FMDN01000028.1"/>
</dbReference>
<evidence type="ECO:0008006" key="3">
    <source>
        <dbReference type="Google" id="ProtNLM"/>
    </source>
</evidence>
<accession>A0A1C5JE74</accession>
<evidence type="ECO:0000313" key="1">
    <source>
        <dbReference type="EMBL" id="SCG68509.1"/>
    </source>
</evidence>
<sequence length="83" mass="9436">MSRPPRPHEPMRPLWRCRACGAQWPCQPARLSLLVQYRHDRAGLLVYLATVMSEAAAQLGQLGGPVRPAELTERFLTWARARD</sequence>
<organism evidence="1 2">
    <name type="scientific">Micromonospora halophytica</name>
    <dbReference type="NCBI Taxonomy" id="47864"/>
    <lineage>
        <taxon>Bacteria</taxon>
        <taxon>Bacillati</taxon>
        <taxon>Actinomycetota</taxon>
        <taxon>Actinomycetes</taxon>
        <taxon>Micromonosporales</taxon>
        <taxon>Micromonosporaceae</taxon>
        <taxon>Micromonospora</taxon>
    </lineage>
</organism>
<protein>
    <recommendedName>
        <fullName evidence="3">Flavin reductase</fullName>
    </recommendedName>
</protein>
<dbReference type="Proteomes" id="UP000199408">
    <property type="component" value="Unassembled WGS sequence"/>
</dbReference>
<keyword evidence="2" id="KW-1185">Reference proteome</keyword>
<proteinExistence type="predicted"/>
<name>A0A1C5JE74_9ACTN</name>
<dbReference type="EMBL" id="FMDN01000028">
    <property type="protein sequence ID" value="SCG68509.1"/>
    <property type="molecule type" value="Genomic_DNA"/>
</dbReference>
<gene>
    <name evidence="1" type="ORF">GA0070560_1287</name>
</gene>
<reference evidence="2" key="1">
    <citation type="submission" date="2016-06" db="EMBL/GenBank/DDBJ databases">
        <authorList>
            <person name="Varghese N."/>
        </authorList>
    </citation>
    <scope>NUCLEOTIDE SEQUENCE [LARGE SCALE GENOMIC DNA]</scope>
    <source>
        <strain evidence="2">DSM 43171</strain>
    </source>
</reference>